<keyword evidence="6 9" id="KW-0879">Wnt signaling pathway</keyword>
<keyword evidence="8" id="KW-0449">Lipoprotein</keyword>
<dbReference type="GO" id="GO:0005109">
    <property type="term" value="F:frizzled binding"/>
    <property type="evidence" value="ECO:0007669"/>
    <property type="project" value="TreeGrafter"/>
</dbReference>
<evidence type="ECO:0000256" key="1">
    <source>
        <dbReference type="ARBA" id="ARBA00004498"/>
    </source>
</evidence>
<dbReference type="FunFam" id="3.30.2460.20:FF:000001">
    <property type="entry name" value="Wnt homolog"/>
    <property type="match status" value="1"/>
</dbReference>
<dbReference type="Pfam" id="PF00110">
    <property type="entry name" value="wnt"/>
    <property type="match status" value="1"/>
</dbReference>
<dbReference type="InterPro" id="IPR018161">
    <property type="entry name" value="Wnt_CS"/>
</dbReference>
<evidence type="ECO:0000256" key="7">
    <source>
        <dbReference type="ARBA" id="ARBA00023157"/>
    </source>
</evidence>
<name>A0A8J2LRM5_9HEXA</name>
<comment type="similarity">
    <text evidence="2 9">Belongs to the Wnt family.</text>
</comment>
<dbReference type="InterPro" id="IPR005817">
    <property type="entry name" value="Wnt"/>
</dbReference>
<comment type="caution">
    <text evidence="10">The sequence shown here is derived from an EMBL/GenBank/DDBJ whole genome shotgun (WGS) entry which is preliminary data.</text>
</comment>
<evidence type="ECO:0000256" key="2">
    <source>
        <dbReference type="ARBA" id="ARBA00005683"/>
    </source>
</evidence>
<comment type="subcellular location">
    <subcellularLocation>
        <location evidence="1 9">Secreted</location>
        <location evidence="1 9">Extracellular space</location>
        <location evidence="1 9">Extracellular matrix</location>
    </subcellularLocation>
</comment>
<reference evidence="10" key="1">
    <citation type="submission" date="2021-06" db="EMBL/GenBank/DDBJ databases">
        <authorList>
            <person name="Hodson N. C."/>
            <person name="Mongue J. A."/>
            <person name="Jaron S. K."/>
        </authorList>
    </citation>
    <scope>NUCLEOTIDE SEQUENCE</scope>
</reference>
<dbReference type="GO" id="GO:0060560">
    <property type="term" value="P:developmental growth involved in morphogenesis"/>
    <property type="evidence" value="ECO:0007669"/>
    <property type="project" value="UniProtKB-ARBA"/>
</dbReference>
<keyword evidence="3 9" id="KW-0217">Developmental protein</keyword>
<dbReference type="SMART" id="SM00097">
    <property type="entry name" value="WNT1"/>
    <property type="match status" value="1"/>
</dbReference>
<keyword evidence="11" id="KW-1185">Reference proteome</keyword>
<evidence type="ECO:0000313" key="10">
    <source>
        <dbReference type="EMBL" id="CAG7835387.1"/>
    </source>
</evidence>
<evidence type="ECO:0000256" key="5">
    <source>
        <dbReference type="ARBA" id="ARBA00022530"/>
    </source>
</evidence>
<sequence length="416" mass="47228">MVDSNWWYLSQFEKEVDSNPRILCELIPKGSRKQRQICQRNSEIIDSIVEGVRSAITECQYQFRSNKWNCSTIERDPSVFGKYLVRGGTRELSFIHAIITASAISSVAKDCSSGKLSCGCSLESTKSNTTTESSKFKWKGCEQNVIFSLKFVRRFIDAGESNIHDAKTKATLHNNRAGRKAFEKQAPTLCKCHGLSGSCTMQTCWRTLPSMRSIGDSLKAGYDGAIRITIDPAGRLIPVDKLQKKPNKSNLIYFEESPDFCYLNRSRGLTGTENRLCNATSEGEDSCDILCCGRGWNSKPLSVSYRCECRFQWCCEVQCKQCQEIRIESRCKPYSLNRRISRRVSNSTKRPKHARNLTWDDSGIILRRVVKANRRRKLSASSSVVFMRASGIVGLRHGMQHRVLFHHGFTFVMCRT</sequence>
<dbReference type="GO" id="GO:0030182">
    <property type="term" value="P:neuron differentiation"/>
    <property type="evidence" value="ECO:0007669"/>
    <property type="project" value="TreeGrafter"/>
</dbReference>
<dbReference type="EMBL" id="CAJVCH010570618">
    <property type="protein sequence ID" value="CAG7835387.1"/>
    <property type="molecule type" value="Genomic_DNA"/>
</dbReference>
<protein>
    <recommendedName>
        <fullName evidence="9">Protein Wnt</fullName>
    </recommendedName>
</protein>
<evidence type="ECO:0000256" key="6">
    <source>
        <dbReference type="ARBA" id="ARBA00022687"/>
    </source>
</evidence>
<dbReference type="GO" id="GO:0007517">
    <property type="term" value="P:muscle organ development"/>
    <property type="evidence" value="ECO:0007669"/>
    <property type="project" value="UniProtKB-ARBA"/>
</dbReference>
<evidence type="ECO:0000256" key="8">
    <source>
        <dbReference type="ARBA" id="ARBA00023288"/>
    </source>
</evidence>
<dbReference type="Proteomes" id="UP000708208">
    <property type="component" value="Unassembled WGS sequence"/>
</dbReference>
<dbReference type="AlphaFoldDB" id="A0A8J2LRM5"/>
<dbReference type="PANTHER" id="PTHR12027:SF37">
    <property type="entry name" value="PROTEIN WNT"/>
    <property type="match status" value="1"/>
</dbReference>
<dbReference type="GO" id="GO:0060070">
    <property type="term" value="P:canonical Wnt signaling pathway"/>
    <property type="evidence" value="ECO:0007669"/>
    <property type="project" value="TreeGrafter"/>
</dbReference>
<keyword evidence="5" id="KW-0272">Extracellular matrix</keyword>
<dbReference type="PANTHER" id="PTHR12027">
    <property type="entry name" value="WNT RELATED"/>
    <property type="match status" value="1"/>
</dbReference>
<dbReference type="GO" id="GO:0005615">
    <property type="term" value="C:extracellular space"/>
    <property type="evidence" value="ECO:0007669"/>
    <property type="project" value="TreeGrafter"/>
</dbReference>
<organism evidence="10 11">
    <name type="scientific">Allacma fusca</name>
    <dbReference type="NCBI Taxonomy" id="39272"/>
    <lineage>
        <taxon>Eukaryota</taxon>
        <taxon>Metazoa</taxon>
        <taxon>Ecdysozoa</taxon>
        <taxon>Arthropoda</taxon>
        <taxon>Hexapoda</taxon>
        <taxon>Collembola</taxon>
        <taxon>Symphypleona</taxon>
        <taxon>Sminthuridae</taxon>
        <taxon>Allacma</taxon>
    </lineage>
</organism>
<comment type="function">
    <text evidence="9">Ligand for members of the frizzled family of seven transmembrane receptors.</text>
</comment>
<evidence type="ECO:0000256" key="4">
    <source>
        <dbReference type="ARBA" id="ARBA00022525"/>
    </source>
</evidence>
<dbReference type="GO" id="GO:0000902">
    <property type="term" value="P:cell morphogenesis"/>
    <property type="evidence" value="ECO:0007669"/>
    <property type="project" value="UniProtKB-ARBA"/>
</dbReference>
<keyword evidence="4" id="KW-0964">Secreted</keyword>
<keyword evidence="7" id="KW-1015">Disulfide bond</keyword>
<gene>
    <name evidence="10" type="ORF">AFUS01_LOCUS44759</name>
</gene>
<accession>A0A8J2LRM5</accession>
<evidence type="ECO:0000256" key="3">
    <source>
        <dbReference type="ARBA" id="ARBA00022473"/>
    </source>
</evidence>
<dbReference type="GO" id="GO:0005125">
    <property type="term" value="F:cytokine activity"/>
    <property type="evidence" value="ECO:0007669"/>
    <property type="project" value="TreeGrafter"/>
</dbReference>
<dbReference type="OrthoDB" id="5945655at2759"/>
<dbReference type="PROSITE" id="PS00246">
    <property type="entry name" value="WNT1"/>
    <property type="match status" value="1"/>
</dbReference>
<proteinExistence type="inferred from homology"/>
<evidence type="ECO:0000256" key="9">
    <source>
        <dbReference type="RuleBase" id="RU003500"/>
    </source>
</evidence>
<evidence type="ECO:0000313" key="11">
    <source>
        <dbReference type="Proteomes" id="UP000708208"/>
    </source>
</evidence>
<dbReference type="GO" id="GO:0045165">
    <property type="term" value="P:cell fate commitment"/>
    <property type="evidence" value="ECO:0007669"/>
    <property type="project" value="TreeGrafter"/>
</dbReference>